<evidence type="ECO:0000256" key="1">
    <source>
        <dbReference type="ARBA" id="ARBA00001966"/>
    </source>
</evidence>
<keyword evidence="6" id="KW-0411">Iron-sulfur</keyword>
<dbReference type="GO" id="GO:0051539">
    <property type="term" value="F:4 iron, 4 sulfur cluster binding"/>
    <property type="evidence" value="ECO:0007669"/>
    <property type="project" value="UniProtKB-KW"/>
</dbReference>
<keyword evidence="3" id="KW-0949">S-adenosyl-L-methionine</keyword>
<gene>
    <name evidence="9" type="ORF">MM415A00534_0003</name>
</gene>
<evidence type="ECO:0000256" key="4">
    <source>
        <dbReference type="ARBA" id="ARBA00022723"/>
    </source>
</evidence>
<dbReference type="PANTHER" id="PTHR43787">
    <property type="entry name" value="FEMO COFACTOR BIOSYNTHESIS PROTEIN NIFB-RELATED"/>
    <property type="match status" value="1"/>
</dbReference>
<dbReference type="InterPro" id="IPR007197">
    <property type="entry name" value="rSAM"/>
</dbReference>
<name>A0A6M3KIF8_9ZZZZ</name>
<dbReference type="InterPro" id="IPR013785">
    <property type="entry name" value="Aldolase_TIM"/>
</dbReference>
<dbReference type="SUPFAM" id="SSF102114">
    <property type="entry name" value="Radical SAM enzymes"/>
    <property type="match status" value="1"/>
</dbReference>
<feature type="domain" description="4Fe4S-binding SPASM" evidence="8">
    <location>
        <begin position="215"/>
        <end position="276"/>
    </location>
</feature>
<proteinExistence type="predicted"/>
<dbReference type="GO" id="GO:0046872">
    <property type="term" value="F:metal ion binding"/>
    <property type="evidence" value="ECO:0007669"/>
    <property type="project" value="UniProtKB-KW"/>
</dbReference>
<dbReference type="Pfam" id="PF13186">
    <property type="entry name" value="SPASM"/>
    <property type="match status" value="1"/>
</dbReference>
<organism evidence="9">
    <name type="scientific">viral metagenome</name>
    <dbReference type="NCBI Taxonomy" id="1070528"/>
    <lineage>
        <taxon>unclassified sequences</taxon>
        <taxon>metagenomes</taxon>
        <taxon>organismal metagenomes</taxon>
    </lineage>
</organism>
<dbReference type="SFLD" id="SFLDS00029">
    <property type="entry name" value="Radical_SAM"/>
    <property type="match status" value="1"/>
</dbReference>
<evidence type="ECO:0000313" key="9">
    <source>
        <dbReference type="EMBL" id="QJA81431.1"/>
    </source>
</evidence>
<keyword evidence="5" id="KW-0408">Iron</keyword>
<dbReference type="InterPro" id="IPR058240">
    <property type="entry name" value="rSAM_sf"/>
</dbReference>
<accession>A0A6M3KIF8</accession>
<dbReference type="CDD" id="cd01335">
    <property type="entry name" value="Radical_SAM"/>
    <property type="match status" value="1"/>
</dbReference>
<dbReference type="AlphaFoldDB" id="A0A6M3KIF8"/>
<feature type="domain" description="Radical SAM core" evidence="7">
    <location>
        <begin position="16"/>
        <end position="147"/>
    </location>
</feature>
<dbReference type="EMBL" id="MT142459">
    <property type="protein sequence ID" value="QJA81431.1"/>
    <property type="molecule type" value="Genomic_DNA"/>
</dbReference>
<evidence type="ECO:0000259" key="7">
    <source>
        <dbReference type="Pfam" id="PF04055"/>
    </source>
</evidence>
<protein>
    <submittedName>
        <fullName evidence="9">Putative iron-sulfur cluster-binding domain contining protein</fullName>
    </submittedName>
</protein>
<evidence type="ECO:0000256" key="6">
    <source>
        <dbReference type="ARBA" id="ARBA00023014"/>
    </source>
</evidence>
<comment type="cofactor">
    <cofactor evidence="1">
        <name>[4Fe-4S] cluster</name>
        <dbReference type="ChEBI" id="CHEBI:49883"/>
    </cofactor>
</comment>
<dbReference type="InterPro" id="IPR023885">
    <property type="entry name" value="4Fe4S-binding_SPASM_dom"/>
</dbReference>
<keyword evidence="4" id="KW-0479">Metal-binding</keyword>
<dbReference type="PANTHER" id="PTHR43787:SF10">
    <property type="entry name" value="COFACTOR MODIFYING PROTEIN"/>
    <property type="match status" value="1"/>
</dbReference>
<evidence type="ECO:0000259" key="8">
    <source>
        <dbReference type="Pfam" id="PF13186"/>
    </source>
</evidence>
<dbReference type="GO" id="GO:0003824">
    <property type="term" value="F:catalytic activity"/>
    <property type="evidence" value="ECO:0007669"/>
    <property type="project" value="InterPro"/>
</dbReference>
<keyword evidence="2" id="KW-0004">4Fe-4S</keyword>
<dbReference type="Gene3D" id="3.20.20.70">
    <property type="entry name" value="Aldolase class I"/>
    <property type="match status" value="1"/>
</dbReference>
<evidence type="ECO:0000256" key="5">
    <source>
        <dbReference type="ARBA" id="ARBA00023004"/>
    </source>
</evidence>
<evidence type="ECO:0000256" key="2">
    <source>
        <dbReference type="ARBA" id="ARBA00022485"/>
    </source>
</evidence>
<evidence type="ECO:0000256" key="3">
    <source>
        <dbReference type="ARBA" id="ARBA00022691"/>
    </source>
</evidence>
<dbReference type="Pfam" id="PF04055">
    <property type="entry name" value="Radical_SAM"/>
    <property type="match status" value="1"/>
</dbReference>
<reference evidence="9" key="1">
    <citation type="submission" date="2020-03" db="EMBL/GenBank/DDBJ databases">
        <title>The deep terrestrial virosphere.</title>
        <authorList>
            <person name="Holmfeldt K."/>
            <person name="Nilsson E."/>
            <person name="Simone D."/>
            <person name="Lopez-Fernandez M."/>
            <person name="Wu X."/>
            <person name="de Brujin I."/>
            <person name="Lundin D."/>
            <person name="Andersson A."/>
            <person name="Bertilsson S."/>
            <person name="Dopson M."/>
        </authorList>
    </citation>
    <scope>NUCLEOTIDE SEQUENCE</scope>
    <source>
        <strain evidence="9">MM415A00534</strain>
    </source>
</reference>
<sequence length="279" mass="32843">MGESKGVGKMNHHIQIEFTNYCQLSCVECPHRLMKREKKHMDDDVFHKILKDYIIPLKPTTIICHKDGEPFLHPKLFQFIEEIDKKIHTKFDIYTNGLLLRPWMNDVFSKLRSSVWILISFHFFDYTGKMVEYGKTMFNIEETIKNAPPNVEFVFVTHLTDFANRKVLEMWQDRMKLLIKKFPKLRDVHLNTAINPWAGLIEQKNCISFPSCPYLDGEHLFIGVAGDVIACCMDLEEEITFGNVMLEDCDHILMKRKNFYEALKKGFWKRPLCERCLTG</sequence>